<dbReference type="Gene3D" id="3.30.1490.480">
    <property type="entry name" value="Endolytic murein transglycosylase"/>
    <property type="match status" value="1"/>
</dbReference>
<comment type="catalytic activity">
    <reaction evidence="7">
        <text>a peptidoglycan chain = a peptidoglycan chain with N-acetyl-1,6-anhydromuramyl-[peptide] at the reducing end + a peptidoglycan chain with N-acetylglucosamine at the non-reducing end.</text>
        <dbReference type="EC" id="4.2.2.29"/>
    </reaction>
</comment>
<evidence type="ECO:0000256" key="7">
    <source>
        <dbReference type="HAMAP-Rule" id="MF_02065"/>
    </source>
</evidence>
<comment type="caution">
    <text evidence="9">The sequence shown here is derived from an EMBL/GenBank/DDBJ whole genome shotgun (WGS) entry which is preliminary data.</text>
</comment>
<evidence type="ECO:0000256" key="5">
    <source>
        <dbReference type="ARBA" id="ARBA00023239"/>
    </source>
</evidence>
<dbReference type="Pfam" id="PF02618">
    <property type="entry name" value="YceG"/>
    <property type="match status" value="1"/>
</dbReference>
<dbReference type="Proteomes" id="UP000824037">
    <property type="component" value="Unassembled WGS sequence"/>
</dbReference>
<dbReference type="PANTHER" id="PTHR30518:SF2">
    <property type="entry name" value="ENDOLYTIC MUREIN TRANSGLYCOSYLASE"/>
    <property type="match status" value="1"/>
</dbReference>
<comment type="subcellular location">
    <subcellularLocation>
        <location evidence="7">Cell membrane</location>
        <topology evidence="7">Single-pass membrane protein</topology>
    </subcellularLocation>
</comment>
<dbReference type="GO" id="GO:0008932">
    <property type="term" value="F:lytic endotransglycosylase activity"/>
    <property type="evidence" value="ECO:0007669"/>
    <property type="project" value="UniProtKB-UniRule"/>
</dbReference>
<comment type="function">
    <text evidence="7">Functions as a peptidoglycan terminase that cleaves nascent peptidoglycan strands endolytically to terminate their elongation.</text>
</comment>
<dbReference type="EMBL" id="DXBY01000351">
    <property type="protein sequence ID" value="HIZ38227.1"/>
    <property type="molecule type" value="Genomic_DNA"/>
</dbReference>
<evidence type="ECO:0000256" key="4">
    <source>
        <dbReference type="ARBA" id="ARBA00023136"/>
    </source>
</evidence>
<sequence length="388" mass="41820">MTDLFDHPNEVADDAPAGSADAGARPGRERRRKAKRRAQRRRNIASFVVMLVALALLVGGGWVLVRPLLSPDDGPTTITDYPGPGHGEVQVVISEGDSGADIAATLTEENVVATAGAFVSAFNANPDSGSIQPGTYALQEEMRSSDAVRALLDPASRSDMAITVPEGVRASNIYERIAAQLEVDLADVESAAEDVAADYLPDEANGNIEGWLQASTYNIHPEDTPRSILEKMVDRTVSTLDELEVPTNQREDILNIASIIEAEVVLPEDRGRVSRVVQNRLAGCSGDGTLGMDSTLAYGLDTPAAQITSDQWDDADLPYNTRRVAGLPPTPINSPGQAAMEAALNPPEGNWCYFVTVNLDTGATRFTDDPQEHEQNQQEFRDWVAENR</sequence>
<organism evidence="9 10">
    <name type="scientific">Candidatus Ruania gallistercoris</name>
    <dbReference type="NCBI Taxonomy" id="2838746"/>
    <lineage>
        <taxon>Bacteria</taxon>
        <taxon>Bacillati</taxon>
        <taxon>Actinomycetota</taxon>
        <taxon>Actinomycetes</taxon>
        <taxon>Micrococcales</taxon>
        <taxon>Ruaniaceae</taxon>
        <taxon>Ruania</taxon>
    </lineage>
</organism>
<keyword evidence="5 7" id="KW-0456">Lyase</keyword>
<evidence type="ECO:0000256" key="3">
    <source>
        <dbReference type="ARBA" id="ARBA00022989"/>
    </source>
</evidence>
<name>A0A9D2J6T4_9MICO</name>
<evidence type="ECO:0000256" key="1">
    <source>
        <dbReference type="ARBA" id="ARBA00022475"/>
    </source>
</evidence>
<feature type="region of interest" description="Disordered" evidence="8">
    <location>
        <begin position="1"/>
        <end position="37"/>
    </location>
</feature>
<keyword evidence="1 7" id="KW-1003">Cell membrane</keyword>
<feature type="site" description="Important for catalytic activity" evidence="7">
    <location>
        <position position="263"/>
    </location>
</feature>
<reference evidence="9" key="2">
    <citation type="submission" date="2021-04" db="EMBL/GenBank/DDBJ databases">
        <authorList>
            <person name="Gilroy R."/>
        </authorList>
    </citation>
    <scope>NUCLEOTIDE SEQUENCE</scope>
    <source>
        <strain evidence="9">ChiGjej4B4-7305</strain>
    </source>
</reference>
<proteinExistence type="inferred from homology"/>
<feature type="transmembrane region" description="Helical" evidence="7">
    <location>
        <begin position="44"/>
        <end position="65"/>
    </location>
</feature>
<dbReference type="InterPro" id="IPR003770">
    <property type="entry name" value="MLTG-like"/>
</dbReference>
<feature type="region of interest" description="Disordered" evidence="8">
    <location>
        <begin position="365"/>
        <end position="388"/>
    </location>
</feature>
<evidence type="ECO:0000256" key="8">
    <source>
        <dbReference type="SAM" id="MobiDB-lite"/>
    </source>
</evidence>
<keyword evidence="3 7" id="KW-1133">Transmembrane helix</keyword>
<evidence type="ECO:0000256" key="6">
    <source>
        <dbReference type="ARBA" id="ARBA00023316"/>
    </source>
</evidence>
<dbReference type="GO" id="GO:0009252">
    <property type="term" value="P:peptidoglycan biosynthetic process"/>
    <property type="evidence" value="ECO:0007669"/>
    <property type="project" value="UniProtKB-UniRule"/>
</dbReference>
<dbReference type="GO" id="GO:0005886">
    <property type="term" value="C:plasma membrane"/>
    <property type="evidence" value="ECO:0007669"/>
    <property type="project" value="UniProtKB-SubCell"/>
</dbReference>
<reference evidence="9" key="1">
    <citation type="journal article" date="2021" name="PeerJ">
        <title>Extensive microbial diversity within the chicken gut microbiome revealed by metagenomics and culture.</title>
        <authorList>
            <person name="Gilroy R."/>
            <person name="Ravi A."/>
            <person name="Getino M."/>
            <person name="Pursley I."/>
            <person name="Horton D.L."/>
            <person name="Alikhan N.F."/>
            <person name="Baker D."/>
            <person name="Gharbi K."/>
            <person name="Hall N."/>
            <person name="Watson M."/>
            <person name="Adriaenssens E.M."/>
            <person name="Foster-Nyarko E."/>
            <person name="Jarju S."/>
            <person name="Secka A."/>
            <person name="Antonio M."/>
            <person name="Oren A."/>
            <person name="Chaudhuri R.R."/>
            <person name="La Ragione R."/>
            <person name="Hildebrand F."/>
            <person name="Pallen M.J."/>
        </authorList>
    </citation>
    <scope>NUCLEOTIDE SEQUENCE</scope>
    <source>
        <strain evidence="9">ChiGjej4B4-7305</strain>
    </source>
</reference>
<dbReference type="AlphaFoldDB" id="A0A9D2J6T4"/>
<feature type="compositionally biased region" description="Low complexity" evidence="8">
    <location>
        <begin position="14"/>
        <end position="25"/>
    </location>
</feature>
<dbReference type="NCBIfam" id="TIGR00247">
    <property type="entry name" value="endolytic transglycosylase MltG"/>
    <property type="match status" value="1"/>
</dbReference>
<evidence type="ECO:0000313" key="10">
    <source>
        <dbReference type="Proteomes" id="UP000824037"/>
    </source>
</evidence>
<feature type="compositionally biased region" description="Basic and acidic residues" evidence="8">
    <location>
        <begin position="1"/>
        <end position="10"/>
    </location>
</feature>
<keyword evidence="6 7" id="KW-0961">Cell wall biogenesis/degradation</keyword>
<dbReference type="HAMAP" id="MF_02065">
    <property type="entry name" value="MltG"/>
    <property type="match status" value="1"/>
</dbReference>
<evidence type="ECO:0000313" key="9">
    <source>
        <dbReference type="EMBL" id="HIZ38227.1"/>
    </source>
</evidence>
<dbReference type="EC" id="4.2.2.29" evidence="7"/>
<dbReference type="PANTHER" id="PTHR30518">
    <property type="entry name" value="ENDOLYTIC MUREIN TRANSGLYCOSYLASE"/>
    <property type="match status" value="1"/>
</dbReference>
<accession>A0A9D2J6T4</accession>
<comment type="similarity">
    <text evidence="7">Belongs to the transglycosylase MltG family.</text>
</comment>
<feature type="compositionally biased region" description="Basic residues" evidence="8">
    <location>
        <begin position="28"/>
        <end position="37"/>
    </location>
</feature>
<protein>
    <recommendedName>
        <fullName evidence="7">Endolytic murein transglycosylase</fullName>
        <ecNumber evidence="7">4.2.2.29</ecNumber>
    </recommendedName>
    <alternativeName>
        <fullName evidence="7">Peptidoglycan lytic transglycosylase</fullName>
    </alternativeName>
    <alternativeName>
        <fullName evidence="7">Peptidoglycan polymerization terminase</fullName>
    </alternativeName>
</protein>
<evidence type="ECO:0000256" key="2">
    <source>
        <dbReference type="ARBA" id="ARBA00022692"/>
    </source>
</evidence>
<keyword evidence="4 7" id="KW-0472">Membrane</keyword>
<dbReference type="GO" id="GO:0071555">
    <property type="term" value="P:cell wall organization"/>
    <property type="evidence" value="ECO:0007669"/>
    <property type="project" value="UniProtKB-KW"/>
</dbReference>
<feature type="compositionally biased region" description="Basic and acidic residues" evidence="8">
    <location>
        <begin position="366"/>
        <end position="388"/>
    </location>
</feature>
<keyword evidence="2 7" id="KW-0812">Transmembrane</keyword>
<gene>
    <name evidence="7 9" type="primary">mltG</name>
    <name evidence="9" type="ORF">H9815_20815</name>
</gene>